<feature type="compositionally biased region" description="Basic and acidic residues" evidence="1">
    <location>
        <begin position="535"/>
        <end position="546"/>
    </location>
</feature>
<dbReference type="HOGENOM" id="CLU_336181_0_0_1"/>
<feature type="region of interest" description="Disordered" evidence="1">
    <location>
        <begin position="475"/>
        <end position="639"/>
    </location>
</feature>
<dbReference type="Proteomes" id="UP000001072">
    <property type="component" value="Unassembled WGS sequence"/>
</dbReference>
<feature type="compositionally biased region" description="Polar residues" evidence="1">
    <location>
        <begin position="235"/>
        <end position="251"/>
    </location>
</feature>
<feature type="compositionally biased region" description="Low complexity" evidence="1">
    <location>
        <begin position="334"/>
        <end position="346"/>
    </location>
</feature>
<feature type="compositionally biased region" description="Basic and acidic residues" evidence="1">
    <location>
        <begin position="210"/>
        <end position="232"/>
    </location>
</feature>
<feature type="compositionally biased region" description="Polar residues" evidence="1">
    <location>
        <begin position="562"/>
        <end position="579"/>
    </location>
</feature>
<reference evidence="3" key="1">
    <citation type="journal article" date="2011" name="Proc. Natl. Acad. Sci. U.S.A.">
        <title>Obligate biotrophy features unraveled by the genomic analysis of rust fungi.</title>
        <authorList>
            <person name="Duplessis S."/>
            <person name="Cuomo C.A."/>
            <person name="Lin Y.-C."/>
            <person name="Aerts A."/>
            <person name="Tisserant E."/>
            <person name="Veneault-Fourrey C."/>
            <person name="Joly D.L."/>
            <person name="Hacquard S."/>
            <person name="Amselem J."/>
            <person name="Cantarel B.L."/>
            <person name="Chiu R."/>
            <person name="Coutinho P.M."/>
            <person name="Feau N."/>
            <person name="Field M."/>
            <person name="Frey P."/>
            <person name="Gelhaye E."/>
            <person name="Goldberg J."/>
            <person name="Grabherr M.G."/>
            <person name="Kodira C.D."/>
            <person name="Kohler A."/>
            <person name="Kuees U."/>
            <person name="Lindquist E.A."/>
            <person name="Lucas S.M."/>
            <person name="Mago R."/>
            <person name="Mauceli E."/>
            <person name="Morin E."/>
            <person name="Murat C."/>
            <person name="Pangilinan J.L."/>
            <person name="Park R."/>
            <person name="Pearson M."/>
            <person name="Quesneville H."/>
            <person name="Rouhier N."/>
            <person name="Sakthikumar S."/>
            <person name="Salamov A.A."/>
            <person name="Schmutz J."/>
            <person name="Selles B."/>
            <person name="Shapiro H."/>
            <person name="Tanguay P."/>
            <person name="Tuskan G.A."/>
            <person name="Henrissat B."/>
            <person name="Van de Peer Y."/>
            <person name="Rouze P."/>
            <person name="Ellis J.G."/>
            <person name="Dodds P.N."/>
            <person name="Schein J.E."/>
            <person name="Zhong S."/>
            <person name="Hamelin R.C."/>
            <person name="Grigoriev I.V."/>
            <person name="Szabo L.J."/>
            <person name="Martin F."/>
        </authorList>
    </citation>
    <scope>NUCLEOTIDE SEQUENCE [LARGE SCALE GENOMIC DNA]</scope>
    <source>
        <strain evidence="3">98AG31 / pathotype 3-4-7</strain>
    </source>
</reference>
<feature type="region of interest" description="Disordered" evidence="1">
    <location>
        <begin position="53"/>
        <end position="375"/>
    </location>
</feature>
<proteinExistence type="predicted"/>
<feature type="region of interest" description="Disordered" evidence="1">
    <location>
        <begin position="760"/>
        <end position="848"/>
    </location>
</feature>
<feature type="compositionally biased region" description="Polar residues" evidence="1">
    <location>
        <begin position="54"/>
        <end position="75"/>
    </location>
</feature>
<dbReference type="KEGG" id="mlr:MELLADRAFT_110946"/>
<gene>
    <name evidence="2" type="ORF">MELLADRAFT_110946</name>
</gene>
<dbReference type="VEuPathDB" id="FungiDB:MELLADRAFT_110946"/>
<evidence type="ECO:0000256" key="1">
    <source>
        <dbReference type="SAM" id="MobiDB-lite"/>
    </source>
</evidence>
<sequence>MHSWYPRTFRDTAYVAKRMTFKLPSFIDQSQPPIKLPVSRDVADPSFVSLKQAGPSQASLPALTASTSKPQPNAKSSLSSSQSQSRATSENLKSHSLTTKSKGRLSNEALAKGWGIETSHKRVSSHGTTRVTRPSLEAGSSGSSKKRGRPEPTGDDEAASSAAPLASAKVGSDTADQGFQKGSKSKKAPPARPKSRTEKSQSTQSADTDIISRKDQKSKAVNDDLVGSRDFKVTSAISPHLPTSNLSTSPEIRNRRNMTELSKDSSVPLRENTNRKKRKVSQPTQDDTQLSDANKDAASSSTDHSQPKARKDESRTNQNHLELQPTGIIDAKSRNFSNSNSRTTTLTKKEKRPESNKIPNLPNRGIEANRSNMPWKPLDSVDSPVTPAYAKAFPSLTSTLQRTIASPADPIVNRRLSTQLSDITNTIHSARPSGTLTTTTQTSKNPEKEVVRISKTVKKGTAKLDPMVKSLEQEESLALSDRGKRLGEQHQQASSSDTTQMAEGTSTKPQASINDDISASDAAHVRPPQNKGRSVIKDLRKNRSESPDTVDSDVGTHRPHVENSTSLNAGSASGSTTNKRSIDPSPKWSALDTEVPQPKKLKKLAHKVFTPGKPSGNKGHTTRDRPDEVPPVGLTMHSNQAKNTCNEDELYVVTDRFVDDEDLEDLEPTQSNENSKLLIKIKNQLNPPDIVWISIRKLLQDEIDNLPKSYEIENHESKEKEWLERVYDRFKLRMMEYSEEIIKHGLLKLKLQKLIEQEKTEKKTNEEVQENGVTQVPLSSSSLKNQGLDEKPKQSRPFKKDKKINVSAEVDDLVNKPTKNLSNVSKPIKTSKPNKNRGKSNSKTKKAK</sequence>
<feature type="compositionally biased region" description="Low complexity" evidence="1">
    <location>
        <begin position="76"/>
        <end position="85"/>
    </location>
</feature>
<name>F4S1I7_MELLP</name>
<feature type="compositionally biased region" description="Basic and acidic residues" evidence="1">
    <location>
        <begin position="305"/>
        <end position="315"/>
    </location>
</feature>
<dbReference type="OrthoDB" id="2507822at2759"/>
<keyword evidence="3" id="KW-1185">Reference proteome</keyword>
<dbReference type="AlphaFoldDB" id="F4S1I7"/>
<feature type="compositionally biased region" description="Low complexity" evidence="1">
    <location>
        <begin position="159"/>
        <end position="168"/>
    </location>
</feature>
<feature type="compositionally biased region" description="Polar residues" evidence="1">
    <location>
        <begin position="281"/>
        <end position="304"/>
    </location>
</feature>
<dbReference type="EMBL" id="GL883138">
    <property type="protein sequence ID" value="EGG01382.1"/>
    <property type="molecule type" value="Genomic_DNA"/>
</dbReference>
<evidence type="ECO:0000313" key="2">
    <source>
        <dbReference type="EMBL" id="EGG01382.1"/>
    </source>
</evidence>
<feature type="compositionally biased region" description="Polar residues" evidence="1">
    <location>
        <begin position="489"/>
        <end position="517"/>
    </location>
</feature>
<evidence type="ECO:0000313" key="3">
    <source>
        <dbReference type="Proteomes" id="UP000001072"/>
    </source>
</evidence>
<dbReference type="RefSeq" id="XP_007415232.1">
    <property type="nucleotide sequence ID" value="XM_007415170.1"/>
</dbReference>
<feature type="compositionally biased region" description="Polar residues" evidence="1">
    <location>
        <begin position="772"/>
        <end position="785"/>
    </location>
</feature>
<feature type="region of interest" description="Disordered" evidence="1">
    <location>
        <begin position="428"/>
        <end position="449"/>
    </location>
</feature>
<accession>F4S1I7</accession>
<dbReference type="GeneID" id="18924237"/>
<dbReference type="InParanoid" id="F4S1I7"/>
<organism evidence="3">
    <name type="scientific">Melampsora larici-populina (strain 98AG31 / pathotype 3-4-7)</name>
    <name type="common">Poplar leaf rust fungus</name>
    <dbReference type="NCBI Taxonomy" id="747676"/>
    <lineage>
        <taxon>Eukaryota</taxon>
        <taxon>Fungi</taxon>
        <taxon>Dikarya</taxon>
        <taxon>Basidiomycota</taxon>
        <taxon>Pucciniomycotina</taxon>
        <taxon>Pucciniomycetes</taxon>
        <taxon>Pucciniales</taxon>
        <taxon>Melampsoraceae</taxon>
        <taxon>Melampsora</taxon>
    </lineage>
</organism>
<protein>
    <submittedName>
        <fullName evidence="2">Uncharacterized protein</fullName>
    </submittedName>
</protein>
<feature type="compositionally biased region" description="Polar residues" evidence="1">
    <location>
        <begin position="86"/>
        <end position="100"/>
    </location>
</feature>
<feature type="compositionally biased region" description="Basic and acidic residues" evidence="1">
    <location>
        <begin position="252"/>
        <end position="263"/>
    </location>
</feature>
<feature type="compositionally biased region" description="Basic residues" evidence="1">
    <location>
        <begin position="832"/>
        <end position="848"/>
    </location>
</feature>